<dbReference type="PANTHER" id="PTHR47765:SF2">
    <property type="entry name" value="EXONUCLEASE MUT-7 HOMOLOG"/>
    <property type="match status" value="1"/>
</dbReference>
<dbReference type="AlphaFoldDB" id="A0A914Z0K7"/>
<dbReference type="WBParaSite" id="PSU_v2.g5887.t1">
    <property type="protein sequence ID" value="PSU_v2.g5887.t1"/>
    <property type="gene ID" value="PSU_v2.g5887"/>
</dbReference>
<name>A0A914Z0K7_9BILA</name>
<accession>A0A914Z0K7</accession>
<dbReference type="GO" id="GO:0008408">
    <property type="term" value="F:3'-5' exonuclease activity"/>
    <property type="evidence" value="ECO:0007669"/>
    <property type="project" value="InterPro"/>
</dbReference>
<evidence type="ECO:0000313" key="3">
    <source>
        <dbReference type="WBParaSite" id="PSU_v2.g5887.t1"/>
    </source>
</evidence>
<organism evidence="2 3">
    <name type="scientific">Panagrolaimus superbus</name>
    <dbReference type="NCBI Taxonomy" id="310955"/>
    <lineage>
        <taxon>Eukaryota</taxon>
        <taxon>Metazoa</taxon>
        <taxon>Ecdysozoa</taxon>
        <taxon>Nematoda</taxon>
        <taxon>Chromadorea</taxon>
        <taxon>Rhabditida</taxon>
        <taxon>Tylenchina</taxon>
        <taxon>Panagrolaimomorpha</taxon>
        <taxon>Panagrolaimoidea</taxon>
        <taxon>Panagrolaimidae</taxon>
        <taxon>Panagrolaimus</taxon>
    </lineage>
</organism>
<dbReference type="InterPro" id="IPR036397">
    <property type="entry name" value="RNaseH_sf"/>
</dbReference>
<protein>
    <submittedName>
        <fullName evidence="3">3'-5' exonuclease domain-containing protein</fullName>
    </submittedName>
</protein>
<proteinExistence type="predicted"/>
<feature type="domain" description="3'-5' exonuclease" evidence="1">
    <location>
        <begin position="3"/>
        <end position="179"/>
    </location>
</feature>
<evidence type="ECO:0000259" key="1">
    <source>
        <dbReference type="Pfam" id="PF01612"/>
    </source>
</evidence>
<keyword evidence="2" id="KW-1185">Reference proteome</keyword>
<dbReference type="Pfam" id="PF01612">
    <property type="entry name" value="DNA_pol_A_exo1"/>
    <property type="match status" value="1"/>
</dbReference>
<dbReference type="InterPro" id="IPR002562">
    <property type="entry name" value="3'-5'_exonuclease_dom"/>
</dbReference>
<reference evidence="3" key="1">
    <citation type="submission" date="2022-11" db="UniProtKB">
        <authorList>
            <consortium name="WormBaseParasite"/>
        </authorList>
    </citation>
    <scope>IDENTIFICATION</scope>
</reference>
<dbReference type="GO" id="GO:0003676">
    <property type="term" value="F:nucleic acid binding"/>
    <property type="evidence" value="ECO:0007669"/>
    <property type="project" value="InterPro"/>
</dbReference>
<dbReference type="GO" id="GO:0006139">
    <property type="term" value="P:nucleobase-containing compound metabolic process"/>
    <property type="evidence" value="ECO:0007669"/>
    <property type="project" value="InterPro"/>
</dbReference>
<dbReference type="PANTHER" id="PTHR47765">
    <property type="entry name" value="3'-5' EXONUCLEASE DOMAIN-CONTAINING PROTEIN"/>
    <property type="match status" value="1"/>
</dbReference>
<evidence type="ECO:0000313" key="2">
    <source>
        <dbReference type="Proteomes" id="UP000887577"/>
    </source>
</evidence>
<dbReference type="InterPro" id="IPR012337">
    <property type="entry name" value="RNaseH-like_sf"/>
</dbReference>
<sequence>MTKLCQADVVAFDVEAGFVCQNADGIQQAALLQIALKDCILLIDIYTLVQTVDDEHIKIFFELFLGTDIKRIGFAIKSDLDYLRNTFEWLPEHIRKIQPIFHCVQKFAENVYTKHAFSDIFPPLNGTSLKEIVYKWLDKDLDKTERQGNWLKRPLSKEQMIYAAMDAKFHWDVFYYVKRKL</sequence>
<dbReference type="Gene3D" id="3.30.420.10">
    <property type="entry name" value="Ribonuclease H-like superfamily/Ribonuclease H"/>
    <property type="match status" value="1"/>
</dbReference>
<dbReference type="InterPro" id="IPR052408">
    <property type="entry name" value="Exonuclease_MUT-7-like"/>
</dbReference>
<dbReference type="SUPFAM" id="SSF53098">
    <property type="entry name" value="Ribonuclease H-like"/>
    <property type="match status" value="1"/>
</dbReference>
<dbReference type="Proteomes" id="UP000887577">
    <property type="component" value="Unplaced"/>
</dbReference>